<dbReference type="AlphaFoldDB" id="A0A0F9GLS9"/>
<dbReference type="InterPro" id="IPR011604">
    <property type="entry name" value="PDDEXK-like_dom_sf"/>
</dbReference>
<feature type="domain" description="PD-(D/E)XK endonuclease-like" evidence="1">
    <location>
        <begin position="3"/>
        <end position="142"/>
    </location>
</feature>
<accession>A0A0F9GLS9</accession>
<dbReference type="Pfam" id="PF12705">
    <property type="entry name" value="PDDEXK_1"/>
    <property type="match status" value="1"/>
</dbReference>
<evidence type="ECO:0000313" key="2">
    <source>
        <dbReference type="EMBL" id="KKL91456.1"/>
    </source>
</evidence>
<evidence type="ECO:0000259" key="1">
    <source>
        <dbReference type="Pfam" id="PF12705"/>
    </source>
</evidence>
<dbReference type="InterPro" id="IPR038726">
    <property type="entry name" value="PDDEXK_AddAB-type"/>
</dbReference>
<dbReference type="EMBL" id="LAZR01019725">
    <property type="protein sequence ID" value="KKL91456.1"/>
    <property type="molecule type" value="Genomic_DNA"/>
</dbReference>
<reference evidence="2" key="1">
    <citation type="journal article" date="2015" name="Nature">
        <title>Complex archaea that bridge the gap between prokaryotes and eukaryotes.</title>
        <authorList>
            <person name="Spang A."/>
            <person name="Saw J.H."/>
            <person name="Jorgensen S.L."/>
            <person name="Zaremba-Niedzwiedzka K."/>
            <person name="Martijn J."/>
            <person name="Lind A.E."/>
            <person name="van Eijk R."/>
            <person name="Schleper C."/>
            <person name="Guy L."/>
            <person name="Ettema T.J."/>
        </authorList>
    </citation>
    <scope>NUCLEOTIDE SEQUENCE</scope>
</reference>
<organism evidence="2">
    <name type="scientific">marine sediment metagenome</name>
    <dbReference type="NCBI Taxonomy" id="412755"/>
    <lineage>
        <taxon>unclassified sequences</taxon>
        <taxon>metagenomes</taxon>
        <taxon>ecological metagenomes</taxon>
    </lineage>
</organism>
<comment type="caution">
    <text evidence="2">The sequence shown here is derived from an EMBL/GenBank/DDBJ whole genome shotgun (WGS) entry which is preliminary data.</text>
</comment>
<gene>
    <name evidence="2" type="ORF">LCGC14_1894540</name>
</gene>
<protein>
    <recommendedName>
        <fullName evidence="1">PD-(D/E)XK endonuclease-like domain-containing protein</fullName>
    </recommendedName>
</protein>
<proteinExistence type="predicted"/>
<dbReference type="Gene3D" id="3.90.320.10">
    <property type="match status" value="1"/>
</dbReference>
<name>A0A0F9GLS9_9ZZZZ</name>
<sequence length="179" mass="20686">MYVGRLDKVIKHKQYGIVIIEHKSTSAYAKASGFRSDYISSWSPNSQIDGYLHAGHMLFGDKVSGIWIDAALVHKTVHNKFRFIPIDRQFEQLDVWLHETRDWIQRIEDEKSQADRSPYGGYAKNTGSCNMYGGCAYRDICKFVAKPSDREADFSGYRVSKWEPFSILKLEQLKLEPEK</sequence>